<reference evidence="1" key="1">
    <citation type="submission" date="2016-05" db="EMBL/GenBank/DDBJ databases">
        <authorList>
            <person name="Lavstsen T."/>
            <person name="Jespersen J.S."/>
        </authorList>
    </citation>
    <scope>NUCLEOTIDE SEQUENCE</scope>
    <source>
        <tissue evidence="1">Brain</tissue>
    </source>
</reference>
<feature type="non-terminal residue" evidence="1">
    <location>
        <position position="54"/>
    </location>
</feature>
<accession>A0A1A7WDI9</accession>
<organism evidence="1">
    <name type="scientific">Iconisemion striatum</name>
    <dbReference type="NCBI Taxonomy" id="60296"/>
    <lineage>
        <taxon>Eukaryota</taxon>
        <taxon>Metazoa</taxon>
        <taxon>Chordata</taxon>
        <taxon>Craniata</taxon>
        <taxon>Vertebrata</taxon>
        <taxon>Euteleostomi</taxon>
        <taxon>Actinopterygii</taxon>
        <taxon>Neopterygii</taxon>
        <taxon>Teleostei</taxon>
        <taxon>Neoteleostei</taxon>
        <taxon>Acanthomorphata</taxon>
        <taxon>Ovalentaria</taxon>
        <taxon>Atherinomorphae</taxon>
        <taxon>Cyprinodontiformes</taxon>
        <taxon>Nothobranchiidae</taxon>
        <taxon>Iconisemion</taxon>
    </lineage>
</organism>
<evidence type="ECO:0000313" key="1">
    <source>
        <dbReference type="EMBL" id="SBP03601.1"/>
    </source>
</evidence>
<dbReference type="EMBL" id="HADW01002201">
    <property type="protein sequence ID" value="SBP03601.1"/>
    <property type="molecule type" value="Transcribed_RNA"/>
</dbReference>
<gene>
    <name evidence="1" type="primary">SI:DKEY-88L16.2</name>
</gene>
<sequence length="54" mass="6361">CNFKYVFCKVQQFMKILHAFFLCDNILITITSNTCAEFFQITRVELMKTFLISG</sequence>
<feature type="non-terminal residue" evidence="1">
    <location>
        <position position="1"/>
    </location>
</feature>
<dbReference type="AlphaFoldDB" id="A0A1A7WDI9"/>
<reference evidence="1" key="2">
    <citation type="submission" date="2016-06" db="EMBL/GenBank/DDBJ databases">
        <title>The genome of a short-lived fish provides insights into sex chromosome evolution and the genetic control of aging.</title>
        <authorList>
            <person name="Reichwald K."/>
            <person name="Felder M."/>
            <person name="Petzold A."/>
            <person name="Koch P."/>
            <person name="Groth M."/>
            <person name="Platzer M."/>
        </authorList>
    </citation>
    <scope>NUCLEOTIDE SEQUENCE</scope>
    <source>
        <tissue evidence="1">Brain</tissue>
    </source>
</reference>
<name>A0A1A7WDI9_9TELE</name>
<proteinExistence type="predicted"/>
<dbReference type="EMBL" id="HADX01007094">
    <property type="protein sequence ID" value="SBP29326.1"/>
    <property type="molecule type" value="Transcribed_RNA"/>
</dbReference>
<protein>
    <submittedName>
        <fullName evidence="1">Si:dkey-88l16.2</fullName>
    </submittedName>
</protein>